<dbReference type="InterPro" id="IPR001932">
    <property type="entry name" value="PPM-type_phosphatase-like_dom"/>
</dbReference>
<comment type="caution">
    <text evidence="3">The sequence shown here is derived from an EMBL/GenBank/DDBJ whole genome shotgun (WGS) entry which is preliminary data.</text>
</comment>
<evidence type="ECO:0000313" key="3">
    <source>
        <dbReference type="EMBL" id="KAJ0395527.1"/>
    </source>
</evidence>
<feature type="domain" description="PPM-type phosphatase" evidence="2">
    <location>
        <begin position="175"/>
        <end position="474"/>
    </location>
</feature>
<proteinExistence type="predicted"/>
<dbReference type="InterPro" id="IPR036457">
    <property type="entry name" value="PPM-type-like_dom_sf"/>
</dbReference>
<gene>
    <name evidence="3" type="ORF">P43SY_001274</name>
</gene>
<dbReference type="SUPFAM" id="SSF81606">
    <property type="entry name" value="PP2C-like"/>
    <property type="match status" value="1"/>
</dbReference>
<dbReference type="GO" id="GO:0004722">
    <property type="term" value="F:protein serine/threonine phosphatase activity"/>
    <property type="evidence" value="ECO:0007669"/>
    <property type="project" value="InterPro"/>
</dbReference>
<evidence type="ECO:0000256" key="1">
    <source>
        <dbReference type="SAM" id="MobiDB-lite"/>
    </source>
</evidence>
<feature type="compositionally biased region" description="Low complexity" evidence="1">
    <location>
        <begin position="127"/>
        <end position="137"/>
    </location>
</feature>
<dbReference type="SMART" id="SM00332">
    <property type="entry name" value="PP2Cc"/>
    <property type="match status" value="1"/>
</dbReference>
<feature type="region of interest" description="Disordered" evidence="1">
    <location>
        <begin position="29"/>
        <end position="58"/>
    </location>
</feature>
<sequence length="474" mass="50983">MLSLVVDVVDPSRRDRGTFIDAIVCDPSSPSSTATAAATSHTDKENLADDANADESGQDSAMGCIFTRVCCEDELMHNHDALLDDMDKAVVLTKTPTGTLPRLSRTATTMLSLEPLASKGGKKRAKSTSNGSSTSSSAVYGGGIPGVALDDSQADSPEYTGAVPGGYTSHNNRLRWGGHSRAGNDPLRRRKENQDSFSVTDCFADDSNATFFAVLDGHGPEGASVSQFVREVYPEQLAAAFRELVIAPKSTGQRPLRRGSVATDVLGETFQLAAQRVSEELTASALDISVSGSTAVGLLVLERDVFVANVGDSRAIVAVFSEADGRYVIRHETKDHKPELPEERQRIEAQNGRVFEWGTCRVWLQDVDMPGLAMSRSFGDSIAKTIGVTSEPAVVFVDRVPVGDKDHPSFAVLASDGVWEFMSSEECLTFVSDCILTAKMTPQQAVDALVTEATERWNMEEDVVDDITAVIVYF</sequence>
<keyword evidence="4" id="KW-1185">Reference proteome</keyword>
<evidence type="ECO:0000259" key="2">
    <source>
        <dbReference type="PROSITE" id="PS51746"/>
    </source>
</evidence>
<dbReference type="InterPro" id="IPR015655">
    <property type="entry name" value="PP2C"/>
</dbReference>
<dbReference type="Pfam" id="PF00481">
    <property type="entry name" value="PP2C"/>
    <property type="match status" value="1"/>
</dbReference>
<dbReference type="PANTHER" id="PTHR47992">
    <property type="entry name" value="PROTEIN PHOSPHATASE"/>
    <property type="match status" value="1"/>
</dbReference>
<dbReference type="Gene3D" id="3.60.40.10">
    <property type="entry name" value="PPM-type phosphatase domain"/>
    <property type="match status" value="1"/>
</dbReference>
<dbReference type="Proteomes" id="UP001209570">
    <property type="component" value="Unassembled WGS sequence"/>
</dbReference>
<accession>A0AAD5LER4</accession>
<protein>
    <recommendedName>
        <fullName evidence="2">PPM-type phosphatase domain-containing protein</fullName>
    </recommendedName>
</protein>
<feature type="region of interest" description="Disordered" evidence="1">
    <location>
        <begin position="99"/>
        <end position="195"/>
    </location>
</feature>
<dbReference type="AlphaFoldDB" id="A0AAD5LER4"/>
<dbReference type="CDD" id="cd00143">
    <property type="entry name" value="PP2Cc"/>
    <property type="match status" value="1"/>
</dbReference>
<organism evidence="3 4">
    <name type="scientific">Pythium insidiosum</name>
    <name type="common">Pythiosis disease agent</name>
    <dbReference type="NCBI Taxonomy" id="114742"/>
    <lineage>
        <taxon>Eukaryota</taxon>
        <taxon>Sar</taxon>
        <taxon>Stramenopiles</taxon>
        <taxon>Oomycota</taxon>
        <taxon>Peronosporomycetes</taxon>
        <taxon>Pythiales</taxon>
        <taxon>Pythiaceae</taxon>
        <taxon>Pythium</taxon>
    </lineage>
</organism>
<name>A0AAD5LER4_PYTIN</name>
<evidence type="ECO:0000313" key="4">
    <source>
        <dbReference type="Proteomes" id="UP001209570"/>
    </source>
</evidence>
<feature type="compositionally biased region" description="Low complexity" evidence="1">
    <location>
        <begin position="29"/>
        <end position="40"/>
    </location>
</feature>
<dbReference type="PROSITE" id="PS51746">
    <property type="entry name" value="PPM_2"/>
    <property type="match status" value="1"/>
</dbReference>
<reference evidence="3" key="1">
    <citation type="submission" date="2021-12" db="EMBL/GenBank/DDBJ databases">
        <title>Prjna785345.</title>
        <authorList>
            <person name="Rujirawat T."/>
            <person name="Krajaejun T."/>
        </authorList>
    </citation>
    <scope>NUCLEOTIDE SEQUENCE</scope>
    <source>
        <strain evidence="3">Pi057C3</strain>
    </source>
</reference>
<dbReference type="EMBL" id="JAKCXM010000340">
    <property type="protein sequence ID" value="KAJ0395527.1"/>
    <property type="molecule type" value="Genomic_DNA"/>
</dbReference>